<evidence type="ECO:0000313" key="5">
    <source>
        <dbReference type="Proteomes" id="UP000069906"/>
    </source>
</evidence>
<sequence length="186" mass="18820">MTELPSVGILAYDGVNALSLVSVHDALMTAACDLPVTVYSLVPSDEVSSDSGLGLVPDDVLIGTPDIVVVPGGRDDGPDGTAPAYPSELPDRLEQLAEAGATVVGIGSGALALGEAGLLTDRTATTAPAFRDELTTDAGTVVDEDIVEGDGVLTAAGPNTALEVGRRLGVQHCEDVDVGGADRDRR</sequence>
<reference evidence="3 4" key="3">
    <citation type="journal article" date="2016" name="Stand. Genomic Sci.">
        <title>Complete genome sequence of 'Halanaeroarchaeum sulfurireducens' M27-SA2, a sulfur-reducing and acetate-oxidizing haloarchaeon from the deep-sea hypersaline anoxic lake Medee.</title>
        <authorList>
            <person name="Messina E."/>
            <person name="Sorokin D.Y."/>
            <person name="Kublanov I.V."/>
            <person name="Toshchakov S."/>
            <person name="Lopatina A."/>
            <person name="Arcadi E."/>
            <person name="Smedile F."/>
            <person name="La Spada G."/>
            <person name="La Cono V."/>
            <person name="Yakimov M.M."/>
        </authorList>
    </citation>
    <scope>NUCLEOTIDE SEQUENCE [LARGE SCALE GENOMIC DNA]</scope>
    <source>
        <strain evidence="3 4">M27-SA2</strain>
    </source>
</reference>
<dbReference type="Proteomes" id="UP000069906">
    <property type="component" value="Chromosome"/>
</dbReference>
<evidence type="ECO:0000313" key="2">
    <source>
        <dbReference type="EMBL" id="AKH96785.1"/>
    </source>
</evidence>
<evidence type="ECO:0000313" key="3">
    <source>
        <dbReference type="EMBL" id="ALG81187.1"/>
    </source>
</evidence>
<dbReference type="STRING" id="1604004.HLASA_0276"/>
<dbReference type="HOGENOM" id="CLU_1451373_0_0_2"/>
<feature type="domain" description="DJ-1/PfpI" evidence="1">
    <location>
        <begin position="7"/>
        <end position="166"/>
    </location>
</feature>
<reference evidence="2 5" key="1">
    <citation type="journal article" date="2015" name="ISME J.">
        <title>Elemental sulfur and acetate can support life of a novel strictly anaerobic haloarchaeon.</title>
        <authorList>
            <person name="Sorokin D.Y."/>
            <person name="Kublanov I.V."/>
            <person name="Gavrilov S.N."/>
            <person name="Rojo D."/>
            <person name="Roman P."/>
            <person name="Golyshin P.N."/>
            <person name="Slepak V.Z."/>
            <person name="Smedile F."/>
            <person name="Ferrer M."/>
            <person name="Messina E."/>
            <person name="La Cono V."/>
            <person name="Yakimov M.M."/>
        </authorList>
    </citation>
    <scope>NUCLEOTIDE SEQUENCE [LARGE SCALE GENOMIC DNA]</scope>
    <source>
        <strain evidence="2 5">HSR2</strain>
    </source>
</reference>
<dbReference type="PANTHER" id="PTHR43130">
    <property type="entry name" value="ARAC-FAMILY TRANSCRIPTIONAL REGULATOR"/>
    <property type="match status" value="1"/>
</dbReference>
<protein>
    <recommendedName>
        <fullName evidence="1">DJ-1/PfpI domain-containing protein</fullName>
    </recommendedName>
</protein>
<name>A0A0F7P9B0_9EURY</name>
<dbReference type="EMBL" id="CP008874">
    <property type="protein sequence ID" value="AKH96785.1"/>
    <property type="molecule type" value="Genomic_DNA"/>
</dbReference>
<dbReference type="InterPro" id="IPR052158">
    <property type="entry name" value="INH-QAR"/>
</dbReference>
<organism evidence="2 5">
    <name type="scientific">Halanaeroarchaeum sulfurireducens</name>
    <dbReference type="NCBI Taxonomy" id="1604004"/>
    <lineage>
        <taxon>Archaea</taxon>
        <taxon>Methanobacteriati</taxon>
        <taxon>Methanobacteriota</taxon>
        <taxon>Stenosarchaea group</taxon>
        <taxon>Halobacteria</taxon>
        <taxon>Halobacteriales</taxon>
        <taxon>Halobacteriaceae</taxon>
        <taxon>Halanaeroarchaeum</taxon>
    </lineage>
</organism>
<dbReference type="RefSeq" id="WP_050047622.1">
    <property type="nucleotide sequence ID" value="NZ_CP008874.1"/>
</dbReference>
<evidence type="ECO:0000259" key="1">
    <source>
        <dbReference type="Pfam" id="PF01965"/>
    </source>
</evidence>
<dbReference type="InterPro" id="IPR029062">
    <property type="entry name" value="Class_I_gatase-like"/>
</dbReference>
<dbReference type="Gene3D" id="3.40.50.880">
    <property type="match status" value="1"/>
</dbReference>
<dbReference type="KEGG" id="hsf:HLASA_0276"/>
<evidence type="ECO:0000313" key="4">
    <source>
        <dbReference type="Proteomes" id="UP000060390"/>
    </source>
</evidence>
<keyword evidence="5" id="KW-1185">Reference proteome</keyword>
<proteinExistence type="predicted"/>
<dbReference type="SUPFAM" id="SSF52317">
    <property type="entry name" value="Class I glutamine amidotransferase-like"/>
    <property type="match status" value="1"/>
</dbReference>
<accession>A0A0F7P9B0</accession>
<dbReference type="KEGG" id="hsu:HLASF_0276"/>
<dbReference type="AlphaFoldDB" id="A0A0F7P9B0"/>
<dbReference type="PANTHER" id="PTHR43130:SF3">
    <property type="entry name" value="HTH-TYPE TRANSCRIPTIONAL REGULATOR RV1931C"/>
    <property type="match status" value="1"/>
</dbReference>
<gene>
    <name evidence="3" type="ORF">HLASA_0276</name>
    <name evidence="2" type="ORF">HLASF_0276</name>
</gene>
<dbReference type="InterPro" id="IPR002818">
    <property type="entry name" value="DJ-1/PfpI"/>
</dbReference>
<reference evidence="4" key="2">
    <citation type="submission" date="2015-05" db="EMBL/GenBank/DDBJ databases">
        <title>Complete genome sequence of Halanaeroarchaeum sulfurireducens type strain M27-SA2, a sulfate-reducer haloarchaeon from marine anoxic lake Medee.</title>
        <authorList>
            <person name="Messina E."/>
            <person name="Kublanov I.V."/>
            <person name="Toshchakov S."/>
            <person name="Arcadi E."/>
            <person name="La Spada G."/>
            <person name="La Cono V."/>
            <person name="Yakimov M.M."/>
        </authorList>
    </citation>
    <scope>NUCLEOTIDE SEQUENCE [LARGE SCALE GENOMIC DNA]</scope>
    <source>
        <strain evidence="4">M27-SA2</strain>
    </source>
</reference>
<dbReference type="EMBL" id="CP011564">
    <property type="protein sequence ID" value="ALG81187.1"/>
    <property type="molecule type" value="Genomic_DNA"/>
</dbReference>
<dbReference type="Pfam" id="PF01965">
    <property type="entry name" value="DJ-1_PfpI"/>
    <property type="match status" value="1"/>
</dbReference>
<dbReference type="GeneID" id="26009649"/>
<dbReference type="Proteomes" id="UP000060390">
    <property type="component" value="Chromosome"/>
</dbReference>